<feature type="transmembrane region" description="Helical" evidence="2">
    <location>
        <begin position="367"/>
        <end position="387"/>
    </location>
</feature>
<keyword evidence="2" id="KW-0812">Transmembrane</keyword>
<comment type="caution">
    <text evidence="4">The sequence shown here is derived from an EMBL/GenBank/DDBJ whole genome shotgun (WGS) entry which is preliminary data.</text>
</comment>
<keyword evidence="2" id="KW-1133">Transmembrane helix</keyword>
<feature type="domain" description="Tyrosine-protein kinase G-rich" evidence="3">
    <location>
        <begin position="309"/>
        <end position="387"/>
    </location>
</feature>
<proteinExistence type="predicted"/>
<dbReference type="EMBL" id="LIZT01000097">
    <property type="protein sequence ID" value="KPJ48776.1"/>
    <property type="molecule type" value="Genomic_DNA"/>
</dbReference>
<feature type="coiled-coil region" evidence="1">
    <location>
        <begin position="121"/>
        <end position="195"/>
    </location>
</feature>
<gene>
    <name evidence="4" type="ORF">AMJ40_06915</name>
</gene>
<dbReference type="Proteomes" id="UP000051124">
    <property type="component" value="Unassembled WGS sequence"/>
</dbReference>
<evidence type="ECO:0000259" key="3">
    <source>
        <dbReference type="Pfam" id="PF13807"/>
    </source>
</evidence>
<dbReference type="AlphaFoldDB" id="A0A0S7WF57"/>
<organism evidence="4 5">
    <name type="scientific">candidate division TA06 bacterium DG_26</name>
    <dbReference type="NCBI Taxonomy" id="1703771"/>
    <lineage>
        <taxon>Bacteria</taxon>
        <taxon>Bacteria division TA06</taxon>
    </lineage>
</organism>
<evidence type="ECO:0000256" key="2">
    <source>
        <dbReference type="SAM" id="Phobius"/>
    </source>
</evidence>
<evidence type="ECO:0000256" key="1">
    <source>
        <dbReference type="SAM" id="Coils"/>
    </source>
</evidence>
<dbReference type="PANTHER" id="PTHR32309:SF13">
    <property type="entry name" value="FERRIC ENTEROBACTIN TRANSPORT PROTEIN FEPE"/>
    <property type="match status" value="1"/>
</dbReference>
<protein>
    <recommendedName>
        <fullName evidence="3">Tyrosine-protein kinase G-rich domain-containing protein</fullName>
    </recommendedName>
</protein>
<dbReference type="InterPro" id="IPR032807">
    <property type="entry name" value="GNVR"/>
</dbReference>
<dbReference type="GO" id="GO:0005886">
    <property type="term" value="C:plasma membrane"/>
    <property type="evidence" value="ECO:0007669"/>
    <property type="project" value="TreeGrafter"/>
</dbReference>
<evidence type="ECO:0000313" key="4">
    <source>
        <dbReference type="EMBL" id="KPJ48776.1"/>
    </source>
</evidence>
<dbReference type="GO" id="GO:0004713">
    <property type="term" value="F:protein tyrosine kinase activity"/>
    <property type="evidence" value="ECO:0007669"/>
    <property type="project" value="TreeGrafter"/>
</dbReference>
<dbReference type="Pfam" id="PF13807">
    <property type="entry name" value="GNVR"/>
    <property type="match status" value="1"/>
</dbReference>
<reference evidence="4 5" key="1">
    <citation type="journal article" date="2015" name="Microbiome">
        <title>Genomic resolution of linkages in carbon, nitrogen, and sulfur cycling among widespread estuary sediment bacteria.</title>
        <authorList>
            <person name="Baker B.J."/>
            <person name="Lazar C.S."/>
            <person name="Teske A.P."/>
            <person name="Dick G.J."/>
        </authorList>
    </citation>
    <scope>NUCLEOTIDE SEQUENCE [LARGE SCALE GENOMIC DNA]</scope>
    <source>
        <strain evidence="4">DG_26</strain>
    </source>
</reference>
<dbReference type="PANTHER" id="PTHR32309">
    <property type="entry name" value="TYROSINE-PROTEIN KINASE"/>
    <property type="match status" value="1"/>
</dbReference>
<dbReference type="InterPro" id="IPR050445">
    <property type="entry name" value="Bact_polysacc_biosynth/exp"/>
</dbReference>
<name>A0A0S7WF57_UNCT6</name>
<sequence length="425" mass="48173">MGESQLSDLELEASTLETKVKNPAILRKVIDTLGLRPDSSSFASALNHASGDSVEAHNIAKERFVEVIAKSISVKEKAPGVFEISVEWPDPDTVQKVAQKVTDFFIEDALETHLKEMHSMYEFSVSQLSSYEQKLKESQEKLKRFKQEMALGTIEETPVDSSNINDVNALLSNFLREYESLLDEIDSQYAEISDLTGSFVPSEHLRTLKNRLMGLSNELPSLLVRYEWTAPAVLTVNSRVNSVKESIRTEVQLIVEQRLGTTHESKHLVVEYELSKIDADFLKNVINRLRALIGQYERKIVATPRQELELARLEQEVESNRQVYEMLLEQSKGANLSKALEYVKIETRYRIIEPPRRPRHPVKPRKAMMGGVALLIGVMLGVGLCFLSEYMDDSLKAVEDVQEYLELPILGTIPRIASGGKRWKR</sequence>
<accession>A0A0S7WF57</accession>
<keyword evidence="2" id="KW-0472">Membrane</keyword>
<feature type="coiled-coil region" evidence="1">
    <location>
        <begin position="279"/>
        <end position="330"/>
    </location>
</feature>
<evidence type="ECO:0000313" key="5">
    <source>
        <dbReference type="Proteomes" id="UP000051124"/>
    </source>
</evidence>
<keyword evidence="1" id="KW-0175">Coiled coil</keyword>